<dbReference type="InterPro" id="IPR028098">
    <property type="entry name" value="Glyco_trans_4-like_N"/>
</dbReference>
<dbReference type="SUPFAM" id="SSF53756">
    <property type="entry name" value="UDP-Glycosyltransferase/glycogen phosphorylase"/>
    <property type="match status" value="1"/>
</dbReference>
<dbReference type="Proteomes" id="UP001172743">
    <property type="component" value="Unassembled WGS sequence"/>
</dbReference>
<gene>
    <name evidence="3" type="ORF">QYB95_16450</name>
</gene>
<evidence type="ECO:0000313" key="3">
    <source>
        <dbReference type="EMBL" id="MDN4495146.1"/>
    </source>
</evidence>
<dbReference type="Pfam" id="PF00534">
    <property type="entry name" value="Glycos_transf_1"/>
    <property type="match status" value="1"/>
</dbReference>
<dbReference type="Pfam" id="PF13439">
    <property type="entry name" value="Glyco_transf_4"/>
    <property type="match status" value="1"/>
</dbReference>
<dbReference type="PANTHER" id="PTHR45947">
    <property type="entry name" value="SULFOQUINOVOSYL TRANSFERASE SQD2"/>
    <property type="match status" value="1"/>
</dbReference>
<dbReference type="EMBL" id="JAUHTQ010000016">
    <property type="protein sequence ID" value="MDN4495146.1"/>
    <property type="molecule type" value="Genomic_DNA"/>
</dbReference>
<accession>A0ABT8GW52</accession>
<evidence type="ECO:0000313" key="4">
    <source>
        <dbReference type="Proteomes" id="UP001172743"/>
    </source>
</evidence>
<dbReference type="Gene3D" id="3.40.50.2000">
    <property type="entry name" value="Glycogen Phosphorylase B"/>
    <property type="match status" value="2"/>
</dbReference>
<evidence type="ECO:0000259" key="2">
    <source>
        <dbReference type="Pfam" id="PF13439"/>
    </source>
</evidence>
<dbReference type="RefSeq" id="WP_301139462.1">
    <property type="nucleotide sequence ID" value="NZ_JAUHTQ010000016.1"/>
</dbReference>
<feature type="domain" description="Glycosyltransferase subfamily 4-like N-terminal" evidence="2">
    <location>
        <begin position="21"/>
        <end position="209"/>
    </location>
</feature>
<dbReference type="CDD" id="cd03794">
    <property type="entry name" value="GT4_WbuB-like"/>
    <property type="match status" value="1"/>
</dbReference>
<name>A0ABT8GW52_9BACL</name>
<dbReference type="InterPro" id="IPR050194">
    <property type="entry name" value="Glycosyltransferase_grp1"/>
</dbReference>
<organism evidence="3 4">
    <name type="scientific">Ureibacillus aquaedulcis</name>
    <dbReference type="NCBI Taxonomy" id="3058421"/>
    <lineage>
        <taxon>Bacteria</taxon>
        <taxon>Bacillati</taxon>
        <taxon>Bacillota</taxon>
        <taxon>Bacilli</taxon>
        <taxon>Bacillales</taxon>
        <taxon>Caryophanaceae</taxon>
        <taxon>Ureibacillus</taxon>
    </lineage>
</organism>
<reference evidence="3" key="1">
    <citation type="submission" date="2023-07" db="EMBL/GenBank/DDBJ databases">
        <title>Ureibacillus sp. isolated from freshwater well.</title>
        <authorList>
            <person name="Kirdat K."/>
            <person name="Bhatt A."/>
            <person name="Teware R."/>
            <person name="Bhavsar Y."/>
            <person name="Yadav A."/>
        </authorList>
    </citation>
    <scope>NUCLEOTIDE SEQUENCE</scope>
    <source>
        <strain evidence="3">BA0131</strain>
    </source>
</reference>
<keyword evidence="4" id="KW-1185">Reference proteome</keyword>
<proteinExistence type="predicted"/>
<dbReference type="InterPro" id="IPR001296">
    <property type="entry name" value="Glyco_trans_1"/>
</dbReference>
<evidence type="ECO:0000259" key="1">
    <source>
        <dbReference type="Pfam" id="PF00534"/>
    </source>
</evidence>
<comment type="caution">
    <text evidence="3">The sequence shown here is derived from an EMBL/GenBank/DDBJ whole genome shotgun (WGS) entry which is preliminary data.</text>
</comment>
<dbReference type="PANTHER" id="PTHR45947:SF3">
    <property type="entry name" value="SULFOQUINOVOSYL TRANSFERASE SQD2"/>
    <property type="match status" value="1"/>
</dbReference>
<sequence length="409" mass="47382">MKTIWFISHGTMPPHMEVRMRTHNLSKYLVKKGYRVEVFSVSTIHNTNKNLIDNKGTLYIEEEYDGVLYNFVRTSNYTGNGLKRIFNMLQFPLRLYKVSRKKKIKPDVIVCNPQSIFAIIPYFISKNVNSKFISEVRDLWPESVVAYKLASKNNPIIKLLYVFEKWIYKKAGSIIFTMEGGKDYVLDKGWGKEIDISKIHHINNGVDLEMFNYNKENFRINDSDLENPNTFKVVYAGSIRLANNVKKIIDAAQVIKEQGYQNIKFLIYGEGSDREYLMKYCDENRIDNVIFKGFIEKNKIPFILSKGDLNIMHFGQNSLKKYGISLNKMFEYFASGRPTLSDCEVGYDLIKKYNCGLVVDNANSEKLAEAIIAFNNIPAEKYEAFCNNALKAAKDYDFKILTEKLEKLL</sequence>
<feature type="domain" description="Glycosyl transferase family 1" evidence="1">
    <location>
        <begin position="225"/>
        <end position="390"/>
    </location>
</feature>
<protein>
    <submittedName>
        <fullName evidence="3">Glycosyltransferase family 4 protein</fullName>
    </submittedName>
</protein>